<dbReference type="AlphaFoldDB" id="A0A9W6MYI1"/>
<sequence>MGAAMNPLVVLAGSLLPEILKLAFGPRSGPIIEAVSNAVEAATGTKDPQKAQAQLAADPKLASELKLELARIAAQGEEAQRQGELEALRLTIERESRAAASDLAQRERDDKDRAGARDTFLALASARNPLAWAPVVISIVIVVGFFWILWVLLQPLTPDRQSPFTSNAPLLQLINIVIGGLVSAFATVVSYHLGSSASSRAKDTASFELQGRFADQAGTAIRAQVRQAEEMVAGRPAGASPASEAARTDAAAARFQACLEIVFGGEGGFSNDTFDPGGATKFGITIRTLSAYRGEEASVDDVAKLTKEEARDIYRSMYWNVMKCEQLPPGVDLVVFDHGVNAGPARAVKMLQSVVGTAPDGSIGPVTLEATRRRDAVDIVRRLSQARRDFYEGLDKARFEKGWINRANKVEQLALGMASAQKAA</sequence>
<dbReference type="InterPro" id="IPR018537">
    <property type="entry name" value="Peptidoglycan-bd_3"/>
</dbReference>
<evidence type="ECO:0000259" key="2">
    <source>
        <dbReference type="Pfam" id="PF05838"/>
    </source>
</evidence>
<keyword evidence="1" id="KW-0472">Membrane</keyword>
<dbReference type="Pfam" id="PF05838">
    <property type="entry name" value="Glyco_hydro_108"/>
    <property type="match status" value="1"/>
</dbReference>
<dbReference type="Pfam" id="PF09374">
    <property type="entry name" value="PG_binding_3"/>
    <property type="match status" value="1"/>
</dbReference>
<protein>
    <recommendedName>
        <fullName evidence="6">Peptidoglycan domain protein</fullName>
    </recommendedName>
</protein>
<dbReference type="Proteomes" id="UP001143370">
    <property type="component" value="Unassembled WGS sequence"/>
</dbReference>
<evidence type="ECO:0008006" key="6">
    <source>
        <dbReference type="Google" id="ProtNLM"/>
    </source>
</evidence>
<dbReference type="CDD" id="cd13926">
    <property type="entry name" value="N-acetylmuramidase_GH108"/>
    <property type="match status" value="1"/>
</dbReference>
<dbReference type="SUPFAM" id="SSF53955">
    <property type="entry name" value="Lysozyme-like"/>
    <property type="match status" value="1"/>
</dbReference>
<reference evidence="4" key="2">
    <citation type="submission" date="2023-01" db="EMBL/GenBank/DDBJ databases">
        <authorList>
            <person name="Sun Q."/>
            <person name="Evtushenko L."/>
        </authorList>
    </citation>
    <scope>NUCLEOTIDE SEQUENCE</scope>
    <source>
        <strain evidence="4">VKM B-2484</strain>
    </source>
</reference>
<keyword evidence="1" id="KW-1133">Transmembrane helix</keyword>
<feature type="transmembrane region" description="Helical" evidence="1">
    <location>
        <begin position="130"/>
        <end position="153"/>
    </location>
</feature>
<feature type="domain" description="TtsA-like Glycoside hydrolase family 108" evidence="2">
    <location>
        <begin position="260"/>
        <end position="343"/>
    </location>
</feature>
<keyword evidence="5" id="KW-1185">Reference proteome</keyword>
<evidence type="ECO:0000259" key="3">
    <source>
        <dbReference type="Pfam" id="PF09374"/>
    </source>
</evidence>
<proteinExistence type="predicted"/>
<evidence type="ECO:0000313" key="4">
    <source>
        <dbReference type="EMBL" id="GLK70977.1"/>
    </source>
</evidence>
<evidence type="ECO:0000256" key="1">
    <source>
        <dbReference type="SAM" id="Phobius"/>
    </source>
</evidence>
<dbReference type="InterPro" id="IPR023346">
    <property type="entry name" value="Lysozyme-like_dom_sf"/>
</dbReference>
<comment type="caution">
    <text evidence="4">The sequence shown here is derived from an EMBL/GenBank/DDBJ whole genome shotgun (WGS) entry which is preliminary data.</text>
</comment>
<accession>A0A9W6MYI1</accession>
<evidence type="ECO:0000313" key="5">
    <source>
        <dbReference type="Proteomes" id="UP001143370"/>
    </source>
</evidence>
<organism evidence="4 5">
    <name type="scientific">Ancylobacter dichloromethanicus</name>
    <dbReference type="NCBI Taxonomy" id="518825"/>
    <lineage>
        <taxon>Bacteria</taxon>
        <taxon>Pseudomonadati</taxon>
        <taxon>Pseudomonadota</taxon>
        <taxon>Alphaproteobacteria</taxon>
        <taxon>Hyphomicrobiales</taxon>
        <taxon>Xanthobacteraceae</taxon>
        <taxon>Ancylobacter</taxon>
    </lineage>
</organism>
<feature type="transmembrane region" description="Helical" evidence="1">
    <location>
        <begin position="173"/>
        <end position="193"/>
    </location>
</feature>
<reference evidence="4" key="1">
    <citation type="journal article" date="2014" name="Int. J. Syst. Evol. Microbiol.">
        <title>Complete genome sequence of Corynebacterium casei LMG S-19264T (=DSM 44701T), isolated from a smear-ripened cheese.</title>
        <authorList>
            <consortium name="US DOE Joint Genome Institute (JGI-PGF)"/>
            <person name="Walter F."/>
            <person name="Albersmeier A."/>
            <person name="Kalinowski J."/>
            <person name="Ruckert C."/>
        </authorList>
    </citation>
    <scope>NUCLEOTIDE SEQUENCE</scope>
    <source>
        <strain evidence="4">VKM B-2484</strain>
    </source>
</reference>
<dbReference type="EMBL" id="BSFJ01000005">
    <property type="protein sequence ID" value="GLK70977.1"/>
    <property type="molecule type" value="Genomic_DNA"/>
</dbReference>
<dbReference type="Gene3D" id="1.20.141.10">
    <property type="entry name" value="Chitosanase, subunit A, domain 1"/>
    <property type="match status" value="1"/>
</dbReference>
<name>A0A9W6MYI1_9HYPH</name>
<gene>
    <name evidence="4" type="ORF">GCM10017643_10920</name>
</gene>
<dbReference type="InterPro" id="IPR008565">
    <property type="entry name" value="TtsA-like_GH18_dom"/>
</dbReference>
<keyword evidence="1" id="KW-0812">Transmembrane</keyword>
<feature type="domain" description="Peptidoglycan binding" evidence="3">
    <location>
        <begin position="346"/>
        <end position="407"/>
    </location>
</feature>